<feature type="chain" id="PRO_5039209268" evidence="5">
    <location>
        <begin position="20"/>
        <end position="282"/>
    </location>
</feature>
<dbReference type="CDD" id="cd07067">
    <property type="entry name" value="HP_PGM_like"/>
    <property type="match status" value="1"/>
</dbReference>
<dbReference type="GO" id="GO:0005829">
    <property type="term" value="C:cytosol"/>
    <property type="evidence" value="ECO:0007669"/>
    <property type="project" value="TreeGrafter"/>
</dbReference>
<sequence>MKKLLKLLGVGLLSLTLLAGCGNSAGGSTAGTSETKSTETAKTEDVTLYITRHGKTMLNTVDRSQGWIDSPLTPAGIEVAEALGKGLDGLKFDAAYSSDSGRAIETATLVLENNGQKELVDSLVTNKNIRELNFGTFEGMMNEEMWAAIAEVQGKTMEEYMAEMQKSGMKGGLISAANSLAKLDKEKVEEGVNWPAEDYDTYIARTTKGIDEIVKDAQSKNAKNVLVVSHGMTIAAFLSHIDPDVEIGMGLENASVSKVTFSDGKYSIESVNDMSYVEKGQE</sequence>
<protein>
    <submittedName>
        <fullName evidence="6">Histidine phosphatase family protein</fullName>
    </submittedName>
</protein>
<dbReference type="EMBL" id="NGKC01000005">
    <property type="protein sequence ID" value="RSU12551.1"/>
    <property type="molecule type" value="Genomic_DNA"/>
</dbReference>
<dbReference type="InterPro" id="IPR051695">
    <property type="entry name" value="Phosphoglycerate_Mutase"/>
</dbReference>
<evidence type="ECO:0000256" key="4">
    <source>
        <dbReference type="PIRSR" id="PIRSR613078-3"/>
    </source>
</evidence>
<evidence type="ECO:0000313" key="7">
    <source>
        <dbReference type="Proteomes" id="UP000286773"/>
    </source>
</evidence>
<comment type="caution">
    <text evidence="6">The sequence shown here is derived from an EMBL/GenBank/DDBJ whole genome shotgun (WGS) entry which is preliminary data.</text>
</comment>
<dbReference type="PROSITE" id="PS51257">
    <property type="entry name" value="PROKAR_LIPOPROTEIN"/>
    <property type="match status" value="1"/>
</dbReference>
<feature type="active site" description="Proton donor/acceptor" evidence="2">
    <location>
        <position position="131"/>
    </location>
</feature>
<dbReference type="PANTHER" id="PTHR46517:SF1">
    <property type="entry name" value="FRUCTOSE-2,6-BISPHOSPHATASE TIGAR"/>
    <property type="match status" value="1"/>
</dbReference>
<reference evidence="6 7" key="1">
    <citation type="submission" date="2017-05" db="EMBL/GenBank/DDBJ databases">
        <title>Vagococcus spp. assemblies.</title>
        <authorList>
            <person name="Gulvik C.A."/>
        </authorList>
    </citation>
    <scope>NUCLEOTIDE SEQUENCE [LARGE SCALE GENOMIC DNA]</scope>
    <source>
        <strain evidence="6 7">LMG 24798</strain>
    </source>
</reference>
<dbReference type="Gene3D" id="3.40.50.1240">
    <property type="entry name" value="Phosphoglycerate mutase-like"/>
    <property type="match status" value="1"/>
</dbReference>
<dbReference type="PANTHER" id="PTHR46517">
    <property type="entry name" value="FRUCTOSE-2,6-BISPHOSPHATASE TIGAR"/>
    <property type="match status" value="1"/>
</dbReference>
<dbReference type="AlphaFoldDB" id="A0A430AWV2"/>
<dbReference type="SUPFAM" id="SSF53254">
    <property type="entry name" value="Phosphoglycerate mutase-like"/>
    <property type="match status" value="1"/>
</dbReference>
<dbReference type="GO" id="GO:0043456">
    <property type="term" value="P:regulation of pentose-phosphate shunt"/>
    <property type="evidence" value="ECO:0007669"/>
    <property type="project" value="TreeGrafter"/>
</dbReference>
<dbReference type="OrthoDB" id="4131070at2"/>
<evidence type="ECO:0000256" key="3">
    <source>
        <dbReference type="PIRSR" id="PIRSR613078-2"/>
    </source>
</evidence>
<proteinExistence type="predicted"/>
<dbReference type="RefSeq" id="WP_126813445.1">
    <property type="nucleotide sequence ID" value="NZ_NGKC01000005.1"/>
</dbReference>
<evidence type="ECO:0000313" key="6">
    <source>
        <dbReference type="EMBL" id="RSU12551.1"/>
    </source>
</evidence>
<evidence type="ECO:0000256" key="2">
    <source>
        <dbReference type="PIRSR" id="PIRSR613078-1"/>
    </source>
</evidence>
<dbReference type="GO" id="GO:0045820">
    <property type="term" value="P:negative regulation of glycolytic process"/>
    <property type="evidence" value="ECO:0007669"/>
    <property type="project" value="TreeGrafter"/>
</dbReference>
<feature type="signal peptide" evidence="5">
    <location>
        <begin position="1"/>
        <end position="19"/>
    </location>
</feature>
<feature type="binding site" evidence="3">
    <location>
        <begin position="52"/>
        <end position="59"/>
    </location>
    <ligand>
        <name>substrate</name>
    </ligand>
</feature>
<dbReference type="InterPro" id="IPR013078">
    <property type="entry name" value="His_Pase_superF_clade-1"/>
</dbReference>
<evidence type="ECO:0000256" key="5">
    <source>
        <dbReference type="SAM" id="SignalP"/>
    </source>
</evidence>
<dbReference type="InterPro" id="IPR029033">
    <property type="entry name" value="His_PPase_superfam"/>
</dbReference>
<organism evidence="6 7">
    <name type="scientific">Vagococcus acidifermentans</name>
    <dbReference type="NCBI Taxonomy" id="564710"/>
    <lineage>
        <taxon>Bacteria</taxon>
        <taxon>Bacillati</taxon>
        <taxon>Bacillota</taxon>
        <taxon>Bacilli</taxon>
        <taxon>Lactobacillales</taxon>
        <taxon>Enterococcaceae</taxon>
        <taxon>Vagococcus</taxon>
    </lineage>
</organism>
<feature type="active site" description="Tele-phosphohistidine intermediate" evidence="2">
    <location>
        <position position="53"/>
    </location>
</feature>
<dbReference type="Pfam" id="PF00300">
    <property type="entry name" value="His_Phos_1"/>
    <property type="match status" value="2"/>
</dbReference>
<dbReference type="Proteomes" id="UP000286773">
    <property type="component" value="Unassembled WGS sequence"/>
</dbReference>
<keyword evidence="5" id="KW-0732">Signal</keyword>
<feature type="binding site" evidence="3">
    <location>
        <position position="102"/>
    </location>
    <ligand>
        <name>substrate</name>
    </ligand>
</feature>
<accession>A0A430AWV2</accession>
<keyword evidence="1" id="KW-0378">Hydrolase</keyword>
<dbReference type="SMART" id="SM00855">
    <property type="entry name" value="PGAM"/>
    <property type="match status" value="1"/>
</dbReference>
<name>A0A430AWV2_9ENTE</name>
<feature type="site" description="Transition state stabilizer" evidence="4">
    <location>
        <position position="230"/>
    </location>
</feature>
<dbReference type="GO" id="GO:0004331">
    <property type="term" value="F:fructose-2,6-bisphosphate 2-phosphatase activity"/>
    <property type="evidence" value="ECO:0007669"/>
    <property type="project" value="TreeGrafter"/>
</dbReference>
<gene>
    <name evidence="6" type="ORF">CBF27_06140</name>
</gene>
<evidence type="ECO:0000256" key="1">
    <source>
        <dbReference type="ARBA" id="ARBA00022801"/>
    </source>
</evidence>
<keyword evidence="7" id="KW-1185">Reference proteome</keyword>